<evidence type="ECO:0000313" key="3">
    <source>
        <dbReference type="Proteomes" id="UP001221898"/>
    </source>
</evidence>
<dbReference type="Proteomes" id="UP001221898">
    <property type="component" value="Unassembled WGS sequence"/>
</dbReference>
<dbReference type="PANTHER" id="PTHR46302">
    <property type="entry name" value="DOUBLECORTIN DOMAIN-CONTAINING PROTEIN 1"/>
    <property type="match status" value="1"/>
</dbReference>
<dbReference type="EMBL" id="JAINUG010000007">
    <property type="protein sequence ID" value="KAJ8416229.1"/>
    <property type="molecule type" value="Genomic_DNA"/>
</dbReference>
<name>A0AAD7T885_9TELE</name>
<sequence>MTDSSRKPRGHLPVQLRLRRNGQQGGHAQAFTVTMPNITNTLKTRCMCRAGSTGLTQRPPGEQPAVGRIPAPMLLRHAGPPSEDSHSRAHRKLNKKRSPFRYPWQQSLEHPEDNGIPSSKGEGFTSMGLYNKHRLQQRQERVPQAHRQQFEFREGQIVSFGNPELVLGVKAIEGARAGKALQLLRRNPHDTNQRWILREEDR</sequence>
<dbReference type="InterPro" id="IPR043188">
    <property type="entry name" value="DCDC1"/>
</dbReference>
<proteinExistence type="predicted"/>
<dbReference type="SUPFAM" id="SSF50370">
    <property type="entry name" value="Ricin B-like lectins"/>
    <property type="match status" value="1"/>
</dbReference>
<dbReference type="InterPro" id="IPR035992">
    <property type="entry name" value="Ricin_B-like_lectins"/>
</dbReference>
<dbReference type="GO" id="GO:1902412">
    <property type="term" value="P:regulation of mitotic cytokinesis"/>
    <property type="evidence" value="ECO:0007669"/>
    <property type="project" value="InterPro"/>
</dbReference>
<dbReference type="GO" id="GO:0008017">
    <property type="term" value="F:microtubule binding"/>
    <property type="evidence" value="ECO:0007669"/>
    <property type="project" value="InterPro"/>
</dbReference>
<protein>
    <submittedName>
        <fullName evidence="2">Uncharacterized protein</fullName>
    </submittedName>
</protein>
<evidence type="ECO:0000313" key="2">
    <source>
        <dbReference type="EMBL" id="KAJ8416229.1"/>
    </source>
</evidence>
<dbReference type="GO" id="GO:0030496">
    <property type="term" value="C:midbody"/>
    <property type="evidence" value="ECO:0007669"/>
    <property type="project" value="TreeGrafter"/>
</dbReference>
<evidence type="ECO:0000256" key="1">
    <source>
        <dbReference type="SAM" id="MobiDB-lite"/>
    </source>
</evidence>
<gene>
    <name evidence="2" type="ORF">AAFF_G00382510</name>
</gene>
<feature type="region of interest" description="Disordered" evidence="1">
    <location>
        <begin position="76"/>
        <end position="126"/>
    </location>
</feature>
<feature type="compositionally biased region" description="Basic residues" evidence="1">
    <location>
        <begin position="88"/>
        <end position="99"/>
    </location>
</feature>
<accession>A0AAD7T885</accession>
<comment type="caution">
    <text evidence="2">The sequence shown here is derived from an EMBL/GenBank/DDBJ whole genome shotgun (WGS) entry which is preliminary data.</text>
</comment>
<organism evidence="2 3">
    <name type="scientific">Aldrovandia affinis</name>
    <dbReference type="NCBI Taxonomy" id="143900"/>
    <lineage>
        <taxon>Eukaryota</taxon>
        <taxon>Metazoa</taxon>
        <taxon>Chordata</taxon>
        <taxon>Craniata</taxon>
        <taxon>Vertebrata</taxon>
        <taxon>Euteleostomi</taxon>
        <taxon>Actinopterygii</taxon>
        <taxon>Neopterygii</taxon>
        <taxon>Teleostei</taxon>
        <taxon>Notacanthiformes</taxon>
        <taxon>Halosauridae</taxon>
        <taxon>Aldrovandia</taxon>
    </lineage>
</organism>
<keyword evidence="3" id="KW-1185">Reference proteome</keyword>
<dbReference type="AlphaFoldDB" id="A0AAD7T885"/>
<dbReference type="PANTHER" id="PTHR46302:SF3">
    <property type="entry name" value="DOUBLECORTIN DOMAIN-CONTAINING PROTEIN 1"/>
    <property type="match status" value="1"/>
</dbReference>
<dbReference type="Gene3D" id="2.80.10.50">
    <property type="match status" value="1"/>
</dbReference>
<reference evidence="2" key="1">
    <citation type="journal article" date="2023" name="Science">
        <title>Genome structures resolve the early diversification of teleost fishes.</title>
        <authorList>
            <person name="Parey E."/>
            <person name="Louis A."/>
            <person name="Montfort J."/>
            <person name="Bouchez O."/>
            <person name="Roques C."/>
            <person name="Iampietro C."/>
            <person name="Lluch J."/>
            <person name="Castinel A."/>
            <person name="Donnadieu C."/>
            <person name="Desvignes T."/>
            <person name="Floi Bucao C."/>
            <person name="Jouanno E."/>
            <person name="Wen M."/>
            <person name="Mejri S."/>
            <person name="Dirks R."/>
            <person name="Jansen H."/>
            <person name="Henkel C."/>
            <person name="Chen W.J."/>
            <person name="Zahm M."/>
            <person name="Cabau C."/>
            <person name="Klopp C."/>
            <person name="Thompson A.W."/>
            <person name="Robinson-Rechavi M."/>
            <person name="Braasch I."/>
            <person name="Lecointre G."/>
            <person name="Bobe J."/>
            <person name="Postlethwait J.H."/>
            <person name="Berthelot C."/>
            <person name="Roest Crollius H."/>
            <person name="Guiguen Y."/>
        </authorList>
    </citation>
    <scope>NUCLEOTIDE SEQUENCE</scope>
    <source>
        <strain evidence="2">NC1722</strain>
    </source>
</reference>